<dbReference type="SMART" id="SM00332">
    <property type="entry name" value="PP2Cc"/>
    <property type="match status" value="1"/>
</dbReference>
<accession>A0A414LGM7</accession>
<keyword evidence="2" id="KW-0812">Transmembrane</keyword>
<dbReference type="RefSeq" id="WP_118221397.1">
    <property type="nucleotide sequence ID" value="NZ_JADNIJ010000011.1"/>
</dbReference>
<evidence type="ECO:0000259" key="3">
    <source>
        <dbReference type="PROSITE" id="PS51746"/>
    </source>
</evidence>
<dbReference type="SMART" id="SM00331">
    <property type="entry name" value="PP2C_SIG"/>
    <property type="match status" value="1"/>
</dbReference>
<evidence type="ECO:0000256" key="2">
    <source>
        <dbReference type="SAM" id="Phobius"/>
    </source>
</evidence>
<keyword evidence="2" id="KW-0472">Membrane</keyword>
<evidence type="ECO:0000256" key="1">
    <source>
        <dbReference type="SAM" id="Coils"/>
    </source>
</evidence>
<dbReference type="SUPFAM" id="SSF81606">
    <property type="entry name" value="PP2C-like"/>
    <property type="match status" value="1"/>
</dbReference>
<dbReference type="InterPro" id="IPR001932">
    <property type="entry name" value="PPM-type_phosphatase-like_dom"/>
</dbReference>
<feature type="transmembrane region" description="Helical" evidence="2">
    <location>
        <begin position="337"/>
        <end position="356"/>
    </location>
</feature>
<proteinExistence type="predicted"/>
<feature type="coiled-coil region" evidence="1">
    <location>
        <begin position="376"/>
        <end position="410"/>
    </location>
</feature>
<evidence type="ECO:0000313" key="4">
    <source>
        <dbReference type="EMBL" id="RHE93797.1"/>
    </source>
</evidence>
<dbReference type="Pfam" id="PF13672">
    <property type="entry name" value="PP2C_2"/>
    <property type="match status" value="1"/>
</dbReference>
<dbReference type="CDD" id="cd00143">
    <property type="entry name" value="PP2Cc"/>
    <property type="match status" value="1"/>
</dbReference>
<name>A0A414LGM7_9BACE</name>
<dbReference type="InterPro" id="IPR036457">
    <property type="entry name" value="PPM-type-like_dom_sf"/>
</dbReference>
<evidence type="ECO:0000313" key="5">
    <source>
        <dbReference type="Proteomes" id="UP000285650"/>
    </source>
</evidence>
<keyword evidence="1" id="KW-0175">Coiled coil</keyword>
<comment type="caution">
    <text evidence="4">The sequence shown here is derived from an EMBL/GenBank/DDBJ whole genome shotgun (WGS) entry which is preliminary data.</text>
</comment>
<gene>
    <name evidence="4" type="ORF">DW712_06980</name>
</gene>
<keyword evidence="2" id="KW-1133">Transmembrane helix</keyword>
<dbReference type="PROSITE" id="PS51746">
    <property type="entry name" value="PPM_2"/>
    <property type="match status" value="1"/>
</dbReference>
<dbReference type="EMBL" id="QSKV01000003">
    <property type="protein sequence ID" value="RHE93797.1"/>
    <property type="molecule type" value="Genomic_DNA"/>
</dbReference>
<sequence>MIKVMNFECFSEQGIRENNEDYLLPHVLEQQQRVFVLCDGMGGHGHGEVASQTVCESIYAFLSSQIDSESYEFTEDAMQQALDFAIEELIKVDMFVEEGRRMGTTLVVVLLNQFDVLVGHVGDSRCYMFDKDWNKIFCTQDHSEVAEAVRRGFITEQEAFNHPKKNIITRSVQAGKQTEIEANVLRNVSNGYSLLLCTDGVSDALHDTEMEALLFRPTTSERLSGVKEECALKSRDNFSAILIQMLQDEISPEPTKKVILPAEERKQEEIKDHKLGTYCKHCGTEMMVGAKFCPCCGKNILQPKAIKETLLEEDKYWDLGLIKVKKPASIQWKVPKIRWPFGIIVILVLLNGFLFYKMNHLSDKQGRDFTLTNYKYEEKNRQIQVLNNAMKNLKQENELLRKNVKVLTDSIIKLNGNEKLQ</sequence>
<dbReference type="Gene3D" id="3.60.40.10">
    <property type="entry name" value="PPM-type phosphatase domain"/>
    <property type="match status" value="1"/>
</dbReference>
<organism evidence="4 5">
    <name type="scientific">Bacteroides intestinalis</name>
    <dbReference type="NCBI Taxonomy" id="329854"/>
    <lineage>
        <taxon>Bacteria</taxon>
        <taxon>Pseudomonadati</taxon>
        <taxon>Bacteroidota</taxon>
        <taxon>Bacteroidia</taxon>
        <taxon>Bacteroidales</taxon>
        <taxon>Bacteroidaceae</taxon>
        <taxon>Bacteroides</taxon>
    </lineage>
</organism>
<dbReference type="AlphaFoldDB" id="A0A414LGM7"/>
<dbReference type="Proteomes" id="UP000285650">
    <property type="component" value="Unassembled WGS sequence"/>
</dbReference>
<feature type="domain" description="PPM-type phosphatase" evidence="3">
    <location>
        <begin position="6"/>
        <end position="245"/>
    </location>
</feature>
<reference evidence="4 5" key="1">
    <citation type="submission" date="2018-08" db="EMBL/GenBank/DDBJ databases">
        <title>A genome reference for cultivated species of the human gut microbiota.</title>
        <authorList>
            <person name="Zou Y."/>
            <person name="Xue W."/>
            <person name="Luo G."/>
        </authorList>
    </citation>
    <scope>NUCLEOTIDE SEQUENCE [LARGE SCALE GENOMIC DNA]</scope>
    <source>
        <strain evidence="4 5">AM27-17</strain>
    </source>
</reference>
<protein>
    <recommendedName>
        <fullName evidence="3">PPM-type phosphatase domain-containing protein</fullName>
    </recommendedName>
</protein>